<protein>
    <recommendedName>
        <fullName evidence="8">Zn(2)-C6 fungal-type domain-containing protein</fullName>
    </recommendedName>
</protein>
<dbReference type="AlphaFoldDB" id="A0A2P5HQ46"/>
<dbReference type="InterPro" id="IPR001138">
    <property type="entry name" value="Zn2Cys6_DnaBD"/>
</dbReference>
<evidence type="ECO:0000256" key="4">
    <source>
        <dbReference type="ARBA" id="ARBA00023125"/>
    </source>
</evidence>
<keyword evidence="1" id="KW-0479">Metal-binding</keyword>
<evidence type="ECO:0000259" key="8">
    <source>
        <dbReference type="PROSITE" id="PS50048"/>
    </source>
</evidence>
<evidence type="ECO:0000256" key="6">
    <source>
        <dbReference type="ARBA" id="ARBA00023242"/>
    </source>
</evidence>
<sequence>MATPIPGVQVQVQDNGSGSASITTPTSTTGASAPGFPVQMTERPAPVANMASNMTTMVFDGPGSAGKAVKRPRPVKSCNSCRQRKLRCDRTCPCSQCQKSNRVCKYANEHEVGPGSEGSDVEASPRPAKRQYRPAPPYPLDAPSPQMQAGPGPMGLGLGPAAAAVMGGVGEQQPRGVPGSAGSLLEQFGSRLERLEKFVFNSSPASTAGGAAHAPEWGPSRTPYSAYAAVMGSPTTIRSLSVKGNLRTRFFGQNSTRVLLNLFDEAREFIFSKSRGGDIRMLFEQLHKVHRALQEENKRALAPISVFTDSMLPVQKRMADILPGRATCDRLLDAYISMSEGIYRIVHVPSFKAEYEAFWAQAGVSDGFLPRLMCMLSLGARFETETRGLSHDRADGINAPTACALTRAWLDGLRGKQLVDMDTLQCEVLHLHASRMMLSRNQESWAQLGFIVRMAMTMGLHRDPDEFPQIRPFYAELRRRLWYTIVDMDVHLALACNLPGAVREGEYTCRPPSNLDDTDIFPEMKTLPPSRPIDEYTNTQLQAYASRTLAHRIRVSAIINRLDTIRDFHEVLDCGTKLEQLLDDVNHLFPRRNQTLDPRAKFNDWRMRALLDMHVRRPLLALYRPFALSTVECPAHITTSYLKSAMTMLTYMDELDPRTPGFGDVSHMYHVVLKHDIMQAAFSVCYFIKLASEEQQQLLARQQQQHFAGQPHQQQARNAHSSTGSPTATINDQLSSPDVHGHSRDGGAIGGGGGITFNNALDNRMVWSTQGMTRAVQGTLDSFAEMVKDDPACDILKDTVVLAVVLGSVAGGTADERACRIARGVARIVDAGSAALNATPEAIASLPGPPGGGGSNSAGGGGGGAGMLDGGAYGSSGSGGVGYSPTTFFDDLSYRDMDQWDLASVPVGLN</sequence>
<feature type="region of interest" description="Disordered" evidence="7">
    <location>
        <begin position="1"/>
        <end position="37"/>
    </location>
</feature>
<reference evidence="9" key="1">
    <citation type="submission" date="2017-09" db="EMBL/GenBank/DDBJ databases">
        <title>Polyketide synthases of a Diaporthe helianthi virulent isolate.</title>
        <authorList>
            <person name="Baroncelli R."/>
        </authorList>
    </citation>
    <scope>NUCLEOTIDE SEQUENCE [LARGE SCALE GENOMIC DNA]</scope>
    <source>
        <strain evidence="9">7/96</strain>
    </source>
</reference>
<dbReference type="Proteomes" id="UP000094444">
    <property type="component" value="Unassembled WGS sequence"/>
</dbReference>
<dbReference type="PANTHER" id="PTHR31944:SF131">
    <property type="entry name" value="HEME-RESPONSIVE ZINC FINGER TRANSCRIPTION FACTOR HAP1"/>
    <property type="match status" value="1"/>
</dbReference>
<dbReference type="SMART" id="SM00066">
    <property type="entry name" value="GAL4"/>
    <property type="match status" value="1"/>
</dbReference>
<keyword evidence="4" id="KW-0238">DNA-binding</keyword>
<keyword evidence="6" id="KW-0539">Nucleus</keyword>
<accession>A0A2P5HQ46</accession>
<keyword evidence="5" id="KW-0804">Transcription</keyword>
<dbReference type="PROSITE" id="PS00463">
    <property type="entry name" value="ZN2_CY6_FUNGAL_1"/>
    <property type="match status" value="1"/>
</dbReference>
<feature type="domain" description="Zn(2)-C6 fungal-type" evidence="8">
    <location>
        <begin position="77"/>
        <end position="106"/>
    </location>
</feature>
<dbReference type="CDD" id="cd12148">
    <property type="entry name" value="fungal_TF_MHR"/>
    <property type="match status" value="1"/>
</dbReference>
<feature type="region of interest" description="Disordered" evidence="7">
    <location>
        <begin position="109"/>
        <end position="151"/>
    </location>
</feature>
<dbReference type="STRING" id="158607.A0A2P5HQ46"/>
<dbReference type="InParanoid" id="A0A2P5HQ46"/>
<dbReference type="SMART" id="SM00906">
    <property type="entry name" value="Fungal_trans"/>
    <property type="match status" value="1"/>
</dbReference>
<name>A0A2P5HQ46_DIAHE</name>
<evidence type="ECO:0000313" key="9">
    <source>
        <dbReference type="EMBL" id="POS72384.1"/>
    </source>
</evidence>
<dbReference type="PANTHER" id="PTHR31944">
    <property type="entry name" value="HEME-RESPONSIVE ZINC FINGER TRANSCRIPTION FACTOR HAP1"/>
    <property type="match status" value="1"/>
</dbReference>
<feature type="compositionally biased region" description="Low complexity" evidence="7">
    <location>
        <begin position="701"/>
        <end position="716"/>
    </location>
</feature>
<dbReference type="CDD" id="cd00067">
    <property type="entry name" value="GAL4"/>
    <property type="match status" value="1"/>
</dbReference>
<feature type="compositionally biased region" description="Low complexity" evidence="7">
    <location>
        <begin position="16"/>
        <end position="35"/>
    </location>
</feature>
<evidence type="ECO:0000256" key="3">
    <source>
        <dbReference type="ARBA" id="ARBA00023015"/>
    </source>
</evidence>
<dbReference type="GO" id="GO:0000978">
    <property type="term" value="F:RNA polymerase II cis-regulatory region sequence-specific DNA binding"/>
    <property type="evidence" value="ECO:0007669"/>
    <property type="project" value="TreeGrafter"/>
</dbReference>
<keyword evidence="2" id="KW-0862">Zinc</keyword>
<comment type="caution">
    <text evidence="9">The sequence shown here is derived from an EMBL/GenBank/DDBJ whole genome shotgun (WGS) entry which is preliminary data.</text>
</comment>
<dbReference type="GO" id="GO:0006351">
    <property type="term" value="P:DNA-templated transcription"/>
    <property type="evidence" value="ECO:0007669"/>
    <property type="project" value="InterPro"/>
</dbReference>
<evidence type="ECO:0000256" key="2">
    <source>
        <dbReference type="ARBA" id="ARBA00022833"/>
    </source>
</evidence>
<evidence type="ECO:0000256" key="5">
    <source>
        <dbReference type="ARBA" id="ARBA00023163"/>
    </source>
</evidence>
<keyword evidence="3" id="KW-0805">Transcription regulation</keyword>
<dbReference type="EMBL" id="MAVT02001011">
    <property type="protein sequence ID" value="POS72384.1"/>
    <property type="molecule type" value="Genomic_DNA"/>
</dbReference>
<dbReference type="Pfam" id="PF00172">
    <property type="entry name" value="Zn_clus"/>
    <property type="match status" value="1"/>
</dbReference>
<dbReference type="GO" id="GO:0008270">
    <property type="term" value="F:zinc ion binding"/>
    <property type="evidence" value="ECO:0007669"/>
    <property type="project" value="InterPro"/>
</dbReference>
<dbReference type="GO" id="GO:0005634">
    <property type="term" value="C:nucleus"/>
    <property type="evidence" value="ECO:0007669"/>
    <property type="project" value="TreeGrafter"/>
</dbReference>
<keyword evidence="10" id="KW-1185">Reference proteome</keyword>
<evidence type="ECO:0000313" key="10">
    <source>
        <dbReference type="Proteomes" id="UP000094444"/>
    </source>
</evidence>
<dbReference type="Pfam" id="PF04082">
    <property type="entry name" value="Fungal_trans"/>
    <property type="match status" value="1"/>
</dbReference>
<feature type="region of interest" description="Disordered" evidence="7">
    <location>
        <begin position="701"/>
        <end position="751"/>
    </location>
</feature>
<gene>
    <name evidence="9" type="ORF">DHEL01_v209223</name>
</gene>
<dbReference type="SUPFAM" id="SSF57701">
    <property type="entry name" value="Zn2/Cys6 DNA-binding domain"/>
    <property type="match status" value="1"/>
</dbReference>
<dbReference type="InterPro" id="IPR051430">
    <property type="entry name" value="Fungal_TF_Env_Response"/>
</dbReference>
<dbReference type="InterPro" id="IPR007219">
    <property type="entry name" value="XnlR_reg_dom"/>
</dbReference>
<dbReference type="Gene3D" id="4.10.240.10">
    <property type="entry name" value="Zn(2)-C6 fungal-type DNA-binding domain"/>
    <property type="match status" value="1"/>
</dbReference>
<organism evidence="9 10">
    <name type="scientific">Diaporthe helianthi</name>
    <dbReference type="NCBI Taxonomy" id="158607"/>
    <lineage>
        <taxon>Eukaryota</taxon>
        <taxon>Fungi</taxon>
        <taxon>Dikarya</taxon>
        <taxon>Ascomycota</taxon>
        <taxon>Pezizomycotina</taxon>
        <taxon>Sordariomycetes</taxon>
        <taxon>Sordariomycetidae</taxon>
        <taxon>Diaporthales</taxon>
        <taxon>Diaporthaceae</taxon>
        <taxon>Diaporthe</taxon>
    </lineage>
</organism>
<dbReference type="GO" id="GO:0001228">
    <property type="term" value="F:DNA-binding transcription activator activity, RNA polymerase II-specific"/>
    <property type="evidence" value="ECO:0007669"/>
    <property type="project" value="TreeGrafter"/>
</dbReference>
<dbReference type="OrthoDB" id="5414787at2759"/>
<evidence type="ECO:0000256" key="7">
    <source>
        <dbReference type="SAM" id="MobiDB-lite"/>
    </source>
</evidence>
<feature type="compositionally biased region" description="Polar residues" evidence="7">
    <location>
        <begin position="717"/>
        <end position="736"/>
    </location>
</feature>
<proteinExistence type="predicted"/>
<evidence type="ECO:0000256" key="1">
    <source>
        <dbReference type="ARBA" id="ARBA00022723"/>
    </source>
</evidence>
<dbReference type="InterPro" id="IPR036864">
    <property type="entry name" value="Zn2-C6_fun-type_DNA-bd_sf"/>
</dbReference>
<dbReference type="PROSITE" id="PS50048">
    <property type="entry name" value="ZN2_CY6_FUNGAL_2"/>
    <property type="match status" value="1"/>
</dbReference>